<comment type="similarity">
    <text evidence="2">Belongs to the thioredoxin family. DsbA subfamily.</text>
</comment>
<evidence type="ECO:0000256" key="7">
    <source>
        <dbReference type="PIRNR" id="PIRNR001488"/>
    </source>
</evidence>
<keyword evidence="4 7" id="KW-0574">Periplasm</keyword>
<comment type="caution">
    <text evidence="10">The sequence shown here is derived from an EMBL/GenBank/DDBJ whole genome shotgun (WGS) entry which is preliminary data.</text>
</comment>
<feature type="signal peptide" evidence="8">
    <location>
        <begin position="1"/>
        <end position="24"/>
    </location>
</feature>
<keyword evidence="3 8" id="KW-0732">Signal</keyword>
<evidence type="ECO:0000259" key="9">
    <source>
        <dbReference type="PROSITE" id="PS51352"/>
    </source>
</evidence>
<evidence type="ECO:0000256" key="3">
    <source>
        <dbReference type="ARBA" id="ARBA00022729"/>
    </source>
</evidence>
<evidence type="ECO:0000313" key="11">
    <source>
        <dbReference type="Proteomes" id="UP000737171"/>
    </source>
</evidence>
<accession>A0ABX2EBQ6</accession>
<dbReference type="Proteomes" id="UP000737171">
    <property type="component" value="Unassembled WGS sequence"/>
</dbReference>
<feature type="domain" description="Thioredoxin" evidence="9">
    <location>
        <begin position="14"/>
        <end position="157"/>
    </location>
</feature>
<dbReference type="EMBL" id="JABRWJ010000001">
    <property type="protein sequence ID" value="NRF66345.1"/>
    <property type="molecule type" value="Genomic_DNA"/>
</dbReference>
<name>A0ABX2EBQ6_9BURK</name>
<dbReference type="RefSeq" id="WP_173121195.1">
    <property type="nucleotide sequence ID" value="NZ_JABRWJ010000001.1"/>
</dbReference>
<evidence type="ECO:0000313" key="10">
    <source>
        <dbReference type="EMBL" id="NRF66345.1"/>
    </source>
</evidence>
<dbReference type="InterPro" id="IPR001853">
    <property type="entry name" value="DSBA-like_thioredoxin_dom"/>
</dbReference>
<sequence>MKRREFALGVGGGVASLLAMPACAQGDPAEGKEYTRLQSPVAPGTPAGKIEAVEFFGYWCPHCHAFEPALDAWVRKLPADVVFRRVPVAFNAPQEPYQKLFYALEALGQLEAMHRKVFNAIHVDRVRLDKDSELQKLAGANGIDYPKLKDTMASFSVATKCNQAKQLANAYKIDGVPTLAVQGRYMTSVGQAGSHEGALRVMDGLIQKARKG</sequence>
<keyword evidence="11" id="KW-1185">Reference proteome</keyword>
<evidence type="ECO:0000256" key="5">
    <source>
        <dbReference type="ARBA" id="ARBA00023157"/>
    </source>
</evidence>
<protein>
    <recommendedName>
        <fullName evidence="7">Thiol:disulfide interchange protein</fullName>
    </recommendedName>
</protein>
<dbReference type="SUPFAM" id="SSF52833">
    <property type="entry name" value="Thioredoxin-like"/>
    <property type="match status" value="1"/>
</dbReference>
<dbReference type="InterPro" id="IPR013766">
    <property type="entry name" value="Thioredoxin_domain"/>
</dbReference>
<evidence type="ECO:0000256" key="2">
    <source>
        <dbReference type="ARBA" id="ARBA00005791"/>
    </source>
</evidence>
<gene>
    <name evidence="10" type="ORF">HLB44_05045</name>
</gene>
<dbReference type="InterPro" id="IPR036249">
    <property type="entry name" value="Thioredoxin-like_sf"/>
</dbReference>
<evidence type="ECO:0000256" key="8">
    <source>
        <dbReference type="SAM" id="SignalP"/>
    </source>
</evidence>
<dbReference type="InterPro" id="IPR023205">
    <property type="entry name" value="DsbA/DsbL"/>
</dbReference>
<comment type="subcellular location">
    <subcellularLocation>
        <location evidence="1 7">Periplasm</location>
    </subcellularLocation>
</comment>
<evidence type="ECO:0000256" key="1">
    <source>
        <dbReference type="ARBA" id="ARBA00004418"/>
    </source>
</evidence>
<dbReference type="Pfam" id="PF01323">
    <property type="entry name" value="DSBA"/>
    <property type="match status" value="1"/>
</dbReference>
<proteinExistence type="inferred from homology"/>
<feature type="chain" id="PRO_5045539679" description="Thiol:disulfide interchange protein" evidence="8">
    <location>
        <begin position="25"/>
        <end position="212"/>
    </location>
</feature>
<reference evidence="10 11" key="1">
    <citation type="submission" date="2020-05" db="EMBL/GenBank/DDBJ databases">
        <title>Aquincola sp. isolate from soil.</title>
        <authorList>
            <person name="Han J."/>
            <person name="Kim D.-U."/>
        </authorList>
    </citation>
    <scope>NUCLEOTIDE SEQUENCE [LARGE SCALE GENOMIC DNA]</scope>
    <source>
        <strain evidence="10 11">S2</strain>
    </source>
</reference>
<dbReference type="InterPro" id="IPR050824">
    <property type="entry name" value="Thiol_disulfide_DsbA"/>
</dbReference>
<dbReference type="PROSITE" id="PS51352">
    <property type="entry name" value="THIOREDOXIN_2"/>
    <property type="match status" value="1"/>
</dbReference>
<keyword evidence="6" id="KW-0676">Redox-active center</keyword>
<dbReference type="PIRSF" id="PIRSF001488">
    <property type="entry name" value="Tdi_protein"/>
    <property type="match status" value="1"/>
</dbReference>
<dbReference type="PANTHER" id="PTHR35891:SF3">
    <property type="entry name" value="THIOL:DISULFIDE INTERCHANGE PROTEIN DSBL"/>
    <property type="match status" value="1"/>
</dbReference>
<keyword evidence="5 7" id="KW-1015">Disulfide bond</keyword>
<evidence type="ECO:0000256" key="6">
    <source>
        <dbReference type="ARBA" id="ARBA00023284"/>
    </source>
</evidence>
<dbReference type="Gene3D" id="3.40.30.10">
    <property type="entry name" value="Glutaredoxin"/>
    <property type="match status" value="1"/>
</dbReference>
<organism evidence="10 11">
    <name type="scientific">Pseudaquabacterium terrae</name>
    <dbReference type="NCBI Taxonomy" id="2732868"/>
    <lineage>
        <taxon>Bacteria</taxon>
        <taxon>Pseudomonadati</taxon>
        <taxon>Pseudomonadota</taxon>
        <taxon>Betaproteobacteria</taxon>
        <taxon>Burkholderiales</taxon>
        <taxon>Sphaerotilaceae</taxon>
        <taxon>Pseudaquabacterium</taxon>
    </lineage>
</organism>
<dbReference type="CDD" id="cd03019">
    <property type="entry name" value="DsbA_DsbA"/>
    <property type="match status" value="1"/>
</dbReference>
<evidence type="ECO:0000256" key="4">
    <source>
        <dbReference type="ARBA" id="ARBA00022764"/>
    </source>
</evidence>
<dbReference type="PANTHER" id="PTHR35891">
    <property type="entry name" value="THIOL:DISULFIDE INTERCHANGE PROTEIN DSBA"/>
    <property type="match status" value="1"/>
</dbReference>